<proteinExistence type="predicted"/>
<dbReference type="Pfam" id="PF20358">
    <property type="entry name" value="DUF6653"/>
    <property type="match status" value="1"/>
</dbReference>
<dbReference type="Proteomes" id="UP001429564">
    <property type="component" value="Unassembled WGS sequence"/>
</dbReference>
<feature type="transmembrane region" description="Helical" evidence="1">
    <location>
        <begin position="50"/>
        <end position="69"/>
    </location>
</feature>
<protein>
    <submittedName>
        <fullName evidence="2">Uncharacterized protein</fullName>
    </submittedName>
</protein>
<organism evidence="2 3">
    <name type="scientific">Parasedimentitalea denitrificans</name>
    <dbReference type="NCBI Taxonomy" id="2211118"/>
    <lineage>
        <taxon>Bacteria</taxon>
        <taxon>Pseudomonadati</taxon>
        <taxon>Pseudomonadota</taxon>
        <taxon>Alphaproteobacteria</taxon>
        <taxon>Rhodobacterales</taxon>
        <taxon>Paracoccaceae</taxon>
        <taxon>Parasedimentitalea</taxon>
    </lineage>
</organism>
<sequence length="176" mass="20208">MSRTRLDIFALSERMMAMDDATWARHANPLSVYSRMSILPLMSLAVISRIWLGWFALVPVALVIFWTWWNPRAFGPPKTTDSWSAHGTFGERVFLNRKNISIPAHQLRWAIALGIVSGVGAIPWIYGLWSLDYGMVLFGLALMIGGKLWFVDRMVWLYQDMKQADPSYTSWQRKAP</sequence>
<dbReference type="InterPro" id="IPR046595">
    <property type="entry name" value="DUF6653"/>
</dbReference>
<evidence type="ECO:0000313" key="2">
    <source>
        <dbReference type="EMBL" id="NIZ61870.1"/>
    </source>
</evidence>
<accession>A0ABX0W887</accession>
<evidence type="ECO:0000256" key="1">
    <source>
        <dbReference type="SAM" id="Phobius"/>
    </source>
</evidence>
<keyword evidence="3" id="KW-1185">Reference proteome</keyword>
<comment type="caution">
    <text evidence="2">The sequence shown here is derived from an EMBL/GenBank/DDBJ whole genome shotgun (WGS) entry which is preliminary data.</text>
</comment>
<keyword evidence="1" id="KW-1133">Transmembrane helix</keyword>
<dbReference type="EMBL" id="QHLQ01000012">
    <property type="protein sequence ID" value="NIZ61870.1"/>
    <property type="molecule type" value="Genomic_DNA"/>
</dbReference>
<evidence type="ECO:0000313" key="3">
    <source>
        <dbReference type="Proteomes" id="UP001429564"/>
    </source>
</evidence>
<feature type="transmembrane region" description="Helical" evidence="1">
    <location>
        <begin position="133"/>
        <end position="151"/>
    </location>
</feature>
<feature type="transmembrane region" description="Helical" evidence="1">
    <location>
        <begin position="107"/>
        <end position="127"/>
    </location>
</feature>
<keyword evidence="1" id="KW-0472">Membrane</keyword>
<gene>
    <name evidence="2" type="ORF">DL239_12890</name>
</gene>
<name>A0ABX0W887_9RHOB</name>
<reference evidence="2 3" key="1">
    <citation type="submission" date="2018-05" db="EMBL/GenBank/DDBJ databases">
        <authorList>
            <person name="Zhang Y.-J."/>
        </authorList>
    </citation>
    <scope>NUCLEOTIDE SEQUENCE [LARGE SCALE GENOMIC DNA]</scope>
    <source>
        <strain evidence="2 3">CY04</strain>
    </source>
</reference>
<keyword evidence="1" id="KW-0812">Transmembrane</keyword>
<dbReference type="RefSeq" id="WP_206188455.1">
    <property type="nucleotide sequence ID" value="NZ_QHLQ01000012.1"/>
</dbReference>